<feature type="compositionally biased region" description="Basic and acidic residues" evidence="4">
    <location>
        <begin position="285"/>
        <end position="294"/>
    </location>
</feature>
<sequence>MSEHWKSTPKYYCKHCLTYVRDTKLERANHEATGKHQGAVRRALTNLHRAANNEERERERAKREVDRLNGIVTSRSGGQNAGGSAATGSAGGSSTATSGNPNKEERTRQAEQLAALGVALPQEFRGELAMPGEWSVTSTTIVQDKPKATDEDDQNVAKARGVHKRDRTEEQLEHEEAVKGLFKKPRRWGRDARGLAEGSEDLDALLSGGLVVKKEDEEGEKLKEEDIEGAIKDEAEAHDVKAEEGLHLVKKEPEAEAEVESIPVDAPADEGKEATLSRVDGPIVKTEDDDRPSEAADLPVVAFKKRKAKNIRQK</sequence>
<keyword evidence="1" id="KW-0479">Metal-binding</keyword>
<dbReference type="AlphaFoldDB" id="A0A9W9CZI1"/>
<dbReference type="Proteomes" id="UP001140453">
    <property type="component" value="Unassembled WGS sequence"/>
</dbReference>
<keyword evidence="2" id="KW-0863">Zinc-finger</keyword>
<proteinExistence type="predicted"/>
<evidence type="ECO:0000256" key="4">
    <source>
        <dbReference type="SAM" id="MobiDB-lite"/>
    </source>
</evidence>
<feature type="compositionally biased region" description="Basic and acidic residues" evidence="4">
    <location>
        <begin position="51"/>
        <end position="67"/>
    </location>
</feature>
<dbReference type="InterPro" id="IPR040023">
    <property type="entry name" value="WBP4"/>
</dbReference>
<dbReference type="Gene3D" id="3.30.160.60">
    <property type="entry name" value="Classic Zinc Finger"/>
    <property type="match status" value="1"/>
</dbReference>
<evidence type="ECO:0000259" key="5">
    <source>
        <dbReference type="Pfam" id="PF06220"/>
    </source>
</evidence>
<evidence type="ECO:0000313" key="6">
    <source>
        <dbReference type="EMBL" id="KAJ4393822.1"/>
    </source>
</evidence>
<dbReference type="InterPro" id="IPR036236">
    <property type="entry name" value="Znf_C2H2_sf"/>
</dbReference>
<feature type="domain" description="U1-C C2H2-type zinc finger" evidence="5">
    <location>
        <begin position="9"/>
        <end position="42"/>
    </location>
</feature>
<feature type="region of interest" description="Disordered" evidence="4">
    <location>
        <begin position="216"/>
        <end position="299"/>
    </location>
</feature>
<keyword evidence="7" id="KW-1185">Reference proteome</keyword>
<dbReference type="PANTHER" id="PTHR13173">
    <property type="entry name" value="WW DOMAIN BINDING PROTEIN 4"/>
    <property type="match status" value="1"/>
</dbReference>
<gene>
    <name evidence="6" type="ORF">N0V93_003037</name>
</gene>
<dbReference type="GO" id="GO:0008270">
    <property type="term" value="F:zinc ion binding"/>
    <property type="evidence" value="ECO:0007669"/>
    <property type="project" value="UniProtKB-KW"/>
</dbReference>
<dbReference type="SUPFAM" id="SSF57667">
    <property type="entry name" value="beta-beta-alpha zinc fingers"/>
    <property type="match status" value="1"/>
</dbReference>
<feature type="region of interest" description="Disordered" evidence="4">
    <location>
        <begin position="47"/>
        <end position="108"/>
    </location>
</feature>
<evidence type="ECO:0000256" key="2">
    <source>
        <dbReference type="ARBA" id="ARBA00022771"/>
    </source>
</evidence>
<accession>A0A9W9CZI1</accession>
<evidence type="ECO:0000313" key="7">
    <source>
        <dbReference type="Proteomes" id="UP001140453"/>
    </source>
</evidence>
<dbReference type="GO" id="GO:0003723">
    <property type="term" value="F:RNA binding"/>
    <property type="evidence" value="ECO:0007669"/>
    <property type="project" value="TreeGrafter"/>
</dbReference>
<dbReference type="InterPro" id="IPR013085">
    <property type="entry name" value="U1-CZ_Znf_C2H2"/>
</dbReference>
<comment type="caution">
    <text evidence="6">The sequence shown here is derived from an EMBL/GenBank/DDBJ whole genome shotgun (WGS) entry which is preliminary data.</text>
</comment>
<evidence type="ECO:0000256" key="3">
    <source>
        <dbReference type="ARBA" id="ARBA00022833"/>
    </source>
</evidence>
<feature type="compositionally biased region" description="Basic and acidic residues" evidence="4">
    <location>
        <begin position="216"/>
        <end position="254"/>
    </location>
</feature>
<feature type="region of interest" description="Disordered" evidence="4">
    <location>
        <begin position="145"/>
        <end position="173"/>
    </location>
</feature>
<dbReference type="GO" id="GO:0071011">
    <property type="term" value="C:precatalytic spliceosome"/>
    <property type="evidence" value="ECO:0007669"/>
    <property type="project" value="TreeGrafter"/>
</dbReference>
<name>A0A9W9CZI1_9PEZI</name>
<dbReference type="GO" id="GO:0000398">
    <property type="term" value="P:mRNA splicing, via spliceosome"/>
    <property type="evidence" value="ECO:0007669"/>
    <property type="project" value="InterPro"/>
</dbReference>
<organism evidence="6 7">
    <name type="scientific">Gnomoniopsis smithogilvyi</name>
    <dbReference type="NCBI Taxonomy" id="1191159"/>
    <lineage>
        <taxon>Eukaryota</taxon>
        <taxon>Fungi</taxon>
        <taxon>Dikarya</taxon>
        <taxon>Ascomycota</taxon>
        <taxon>Pezizomycotina</taxon>
        <taxon>Sordariomycetes</taxon>
        <taxon>Sordariomycetidae</taxon>
        <taxon>Diaporthales</taxon>
        <taxon>Gnomoniaceae</taxon>
        <taxon>Gnomoniopsis</taxon>
    </lineage>
</organism>
<reference evidence="6" key="1">
    <citation type="submission" date="2022-10" db="EMBL/GenBank/DDBJ databases">
        <title>Tapping the CABI collections for fungal endophytes: first genome assemblies for Collariella, Neodidymelliopsis, Ascochyta clinopodiicola, Didymella pomorum, Didymosphaeria variabile, Neocosmospora piperis and Neocucurbitaria cava.</title>
        <authorList>
            <person name="Hill R."/>
        </authorList>
    </citation>
    <scope>NUCLEOTIDE SEQUENCE</scope>
    <source>
        <strain evidence="6">IMI 355082</strain>
    </source>
</reference>
<dbReference type="OrthoDB" id="191651at2759"/>
<dbReference type="EMBL" id="JAPEVB010000002">
    <property type="protein sequence ID" value="KAJ4393822.1"/>
    <property type="molecule type" value="Genomic_DNA"/>
</dbReference>
<evidence type="ECO:0000256" key="1">
    <source>
        <dbReference type="ARBA" id="ARBA00022723"/>
    </source>
</evidence>
<keyword evidence="3" id="KW-0862">Zinc</keyword>
<dbReference type="Pfam" id="PF06220">
    <property type="entry name" value="zf-U1"/>
    <property type="match status" value="1"/>
</dbReference>
<dbReference type="PANTHER" id="PTHR13173:SF10">
    <property type="entry name" value="WW DOMAIN-BINDING PROTEIN 4"/>
    <property type="match status" value="1"/>
</dbReference>
<feature type="compositionally biased region" description="Low complexity" evidence="4">
    <location>
        <begin position="82"/>
        <end position="99"/>
    </location>
</feature>
<protein>
    <recommendedName>
        <fullName evidence="5">U1-C C2H2-type zinc finger domain-containing protein</fullName>
    </recommendedName>
</protein>